<evidence type="ECO:0000313" key="1">
    <source>
        <dbReference type="EMBL" id="TRM67160.1"/>
    </source>
</evidence>
<dbReference type="EMBL" id="VDMD01000003">
    <property type="protein sequence ID" value="TRM67160.1"/>
    <property type="molecule type" value="Genomic_DNA"/>
</dbReference>
<dbReference type="AlphaFoldDB" id="A0A550CQT9"/>
<organism evidence="1 2">
    <name type="scientific">Schizophyllum amplum</name>
    <dbReference type="NCBI Taxonomy" id="97359"/>
    <lineage>
        <taxon>Eukaryota</taxon>
        <taxon>Fungi</taxon>
        <taxon>Dikarya</taxon>
        <taxon>Basidiomycota</taxon>
        <taxon>Agaricomycotina</taxon>
        <taxon>Agaricomycetes</taxon>
        <taxon>Agaricomycetidae</taxon>
        <taxon>Agaricales</taxon>
        <taxon>Schizophyllaceae</taxon>
        <taxon>Schizophyllum</taxon>
    </lineage>
</organism>
<keyword evidence="2" id="KW-1185">Reference proteome</keyword>
<protein>
    <submittedName>
        <fullName evidence="1">Uncharacterized protein</fullName>
    </submittedName>
</protein>
<comment type="caution">
    <text evidence="1">The sequence shown here is derived from an EMBL/GenBank/DDBJ whole genome shotgun (WGS) entry which is preliminary data.</text>
</comment>
<sequence>MQCRRFRPQGLNIERSRCCAATVGEPASHSEVSPLPKRGIDFPGFSRIGRKQVESVSLAIFSTKSSSSRRYKKRPVHGSQKLRSSLLPAAPSDLAGCRHHPHLNHVEKSHILKRGRLQKYFQLDVSYGREACARSLKHALLPTFRRHAADVCDPSTPMSDRHRRSGVMIRALRQTRPTLPCTDRGKVTAATLLSSCYGASPRSSR</sequence>
<reference evidence="1 2" key="1">
    <citation type="journal article" date="2019" name="New Phytol.">
        <title>Comparative genomics reveals unique wood-decay strategies and fruiting body development in the Schizophyllaceae.</title>
        <authorList>
            <person name="Almasi E."/>
            <person name="Sahu N."/>
            <person name="Krizsan K."/>
            <person name="Balint B."/>
            <person name="Kovacs G.M."/>
            <person name="Kiss B."/>
            <person name="Cseklye J."/>
            <person name="Drula E."/>
            <person name="Henrissat B."/>
            <person name="Nagy I."/>
            <person name="Chovatia M."/>
            <person name="Adam C."/>
            <person name="LaButti K."/>
            <person name="Lipzen A."/>
            <person name="Riley R."/>
            <person name="Grigoriev I.V."/>
            <person name="Nagy L.G."/>
        </authorList>
    </citation>
    <scope>NUCLEOTIDE SEQUENCE [LARGE SCALE GENOMIC DNA]</scope>
    <source>
        <strain evidence="1 2">NL-1724</strain>
    </source>
</reference>
<accession>A0A550CQT9</accession>
<proteinExistence type="predicted"/>
<dbReference type="Proteomes" id="UP000320762">
    <property type="component" value="Unassembled WGS sequence"/>
</dbReference>
<gene>
    <name evidence="1" type="ORF">BD626DRAFT_170006</name>
</gene>
<evidence type="ECO:0000313" key="2">
    <source>
        <dbReference type="Proteomes" id="UP000320762"/>
    </source>
</evidence>
<name>A0A550CQT9_9AGAR</name>